<keyword evidence="11" id="KW-1185">Reference proteome</keyword>
<keyword evidence="3" id="KW-0677">Repeat</keyword>
<feature type="region of interest" description="Disordered" evidence="8">
    <location>
        <begin position="671"/>
        <end position="735"/>
    </location>
</feature>
<dbReference type="PANTHER" id="PTHR16515:SF49">
    <property type="entry name" value="GASTRULA ZINC FINGER PROTEIN XLCGF49.1-LIKE-RELATED"/>
    <property type="match status" value="1"/>
</dbReference>
<sequence length="954" mass="110335">MNNECTRLIFHPIYKCRVCDFKGGNSYSIHQHFGQIHPKVGCSVGNVQVLEDTSIVTSSNTFCLSKGRNLFKCSICADFTCVFMQNMKIHHIENHSDHPLVASNTYPEELIKASTLLRCFQCLATFNNMADLLLHVQTQHTELVTNFQMVDSDINSMYVCKQCNMTVDSLEDLSSHLEIHNNIHAKRFSQHYITCYSCSKCRRVFRGNRYLKHHFSRVHVEITDYKFTLNDIPQYMLDHGCQDKLPQDLEVASPSQSVVEEEEDLMSDGYDSTSDPDFKVSNSNKRFKGMQTVQKTGYYCCWCPHFSINASLLHVHLKRVHKKYFTKSKLEAMKHYATDTDLTDDDTETENESMDSSEINSAAESDVLPIRVVQTCSHLTWQTKSPEVFKKHVEQKHDEKHPHKCPHCSKHFICGTVMTMHLRKKHKFLKPGQKQFKPYDNVRTSCTHRNIRTRSPELFKNHVDHHHSLSAPYHCTMCNSIYVCYNIFSLHIRKKHSIAVTTDLSEYKKEIKYGKNIDTILPTKTYSKLAIQAPPVNDKIQLKQDKKYSRKSATSTKHYTHSKSVKTEVGQWKCLFCKRFFEDYQQVRKHTVSVHPTLQLIRCRWCDFLCKTTVQLNNHNRIHRKFIADRMRELRTIWKEQRMNNKISINKKRSALQTTLLEPRAKIRKVDSTVHEKKRIEKTKDSPSSVIIPQPKSPSVSSRTSSRESTPPSIVQKQKARKSIQGITSSTTETETNAVEVQSKRVTLGECYNVSPQGKLICNYCKYETTDTTRVMIHLKANHLQTTSLNCEFCFFESQTFETILDHLQLHHKMARNYHAAIGISARFPPSNKHTPKISSARLSPAPSLPIARKFYKKTRSIYDKMLSNGRWTSSKPSPGFLQSGTSEKLPPTAVGSKRTLTKGIKCSYCDTRTYSTYDMEIHLKRHEVSMVDPCKFDEHRFMLAELDDIIDKF</sequence>
<comment type="subcellular location">
    <subcellularLocation>
        <location evidence="1">Nucleus</location>
    </subcellularLocation>
</comment>
<feature type="domain" description="C2H2-type" evidence="9">
    <location>
        <begin position="403"/>
        <end position="431"/>
    </location>
</feature>
<evidence type="ECO:0000259" key="9">
    <source>
        <dbReference type="PROSITE" id="PS50157"/>
    </source>
</evidence>
<keyword evidence="5" id="KW-0862">Zinc</keyword>
<evidence type="ECO:0000256" key="8">
    <source>
        <dbReference type="SAM" id="MobiDB-lite"/>
    </source>
</evidence>
<dbReference type="HOGENOM" id="CLU_309023_0_0_1"/>
<feature type="region of interest" description="Disordered" evidence="8">
    <location>
        <begin position="873"/>
        <end position="895"/>
    </location>
</feature>
<dbReference type="SMART" id="SM00355">
    <property type="entry name" value="ZnF_C2H2"/>
    <property type="match status" value="14"/>
</dbReference>
<reference evidence="10" key="2">
    <citation type="journal article" date="2008" name="Genome Biol.">
        <title>Improved genome assembly and evidence-based global gene model set for the chordate Ciona intestinalis: new insight into intron and operon populations.</title>
        <authorList>
            <person name="Satou Y."/>
            <person name="Mineta K."/>
            <person name="Ogasawara M."/>
            <person name="Sasakura Y."/>
            <person name="Shoguchi E."/>
            <person name="Ueno K."/>
            <person name="Yamada L."/>
            <person name="Matsumoto J."/>
            <person name="Wasserscheid J."/>
            <person name="Dewar K."/>
            <person name="Wiley G.B."/>
            <person name="Macmil S.L."/>
            <person name="Roe B.A."/>
            <person name="Zeller R.W."/>
            <person name="Hastings K.E."/>
            <person name="Lemaire P."/>
            <person name="Lindquist E."/>
            <person name="Endo T."/>
            <person name="Hotta K."/>
            <person name="Inaba K."/>
        </authorList>
    </citation>
    <scope>NUCLEOTIDE SEQUENCE [LARGE SCALE GENOMIC DNA]</scope>
    <source>
        <strain evidence="10">wild type</strain>
    </source>
</reference>
<dbReference type="GeneTree" id="ENSGT00940000166024"/>
<feature type="compositionally biased region" description="Basic and acidic residues" evidence="8">
    <location>
        <begin position="671"/>
        <end position="685"/>
    </location>
</feature>
<dbReference type="PROSITE" id="PS50157">
    <property type="entry name" value="ZINC_FINGER_C2H2_2"/>
    <property type="match status" value="3"/>
</dbReference>
<evidence type="ECO:0000256" key="1">
    <source>
        <dbReference type="ARBA" id="ARBA00004123"/>
    </source>
</evidence>
<protein>
    <recommendedName>
        <fullName evidence="9">C2H2-type domain-containing protein</fullName>
    </recommendedName>
</protein>
<evidence type="ECO:0000256" key="5">
    <source>
        <dbReference type="ARBA" id="ARBA00022833"/>
    </source>
</evidence>
<feature type="domain" description="C2H2-type" evidence="9">
    <location>
        <begin position="196"/>
        <end position="219"/>
    </location>
</feature>
<dbReference type="PROSITE" id="PS00028">
    <property type="entry name" value="ZINC_FINGER_C2H2_1"/>
    <property type="match status" value="7"/>
</dbReference>
<feature type="compositionally biased region" description="Polar residues" evidence="8">
    <location>
        <begin position="873"/>
        <end position="887"/>
    </location>
</feature>
<keyword evidence="4 7" id="KW-0863">Zinc-finger</keyword>
<dbReference type="EMBL" id="EAAA01002644">
    <property type="status" value="NOT_ANNOTATED_CDS"/>
    <property type="molecule type" value="Genomic_DNA"/>
</dbReference>
<evidence type="ECO:0000256" key="2">
    <source>
        <dbReference type="ARBA" id="ARBA00022723"/>
    </source>
</evidence>
<evidence type="ECO:0000256" key="4">
    <source>
        <dbReference type="ARBA" id="ARBA00022771"/>
    </source>
</evidence>
<dbReference type="Gene3D" id="3.30.160.60">
    <property type="entry name" value="Classic Zinc Finger"/>
    <property type="match status" value="3"/>
</dbReference>
<reference evidence="10" key="3">
    <citation type="submission" date="2025-08" db="UniProtKB">
        <authorList>
            <consortium name="Ensembl"/>
        </authorList>
    </citation>
    <scope>IDENTIFICATION</scope>
</reference>
<feature type="domain" description="C2H2-type" evidence="9">
    <location>
        <begin position="158"/>
        <end position="185"/>
    </location>
</feature>
<proteinExistence type="predicted"/>
<dbReference type="GO" id="GO:0008270">
    <property type="term" value="F:zinc ion binding"/>
    <property type="evidence" value="ECO:0007669"/>
    <property type="project" value="UniProtKB-KW"/>
</dbReference>
<dbReference type="Proteomes" id="UP000008144">
    <property type="component" value="Chromosome 8"/>
</dbReference>
<reference evidence="10" key="4">
    <citation type="submission" date="2025-09" db="UniProtKB">
        <authorList>
            <consortium name="Ensembl"/>
        </authorList>
    </citation>
    <scope>IDENTIFICATION</scope>
</reference>
<evidence type="ECO:0000313" key="10">
    <source>
        <dbReference type="Ensembl" id="ENSCINP00000009325.3"/>
    </source>
</evidence>
<reference evidence="11" key="1">
    <citation type="journal article" date="2002" name="Science">
        <title>The draft genome of Ciona intestinalis: insights into chordate and vertebrate origins.</title>
        <authorList>
            <person name="Dehal P."/>
            <person name="Satou Y."/>
            <person name="Campbell R.K."/>
            <person name="Chapman J."/>
            <person name="Degnan B."/>
            <person name="De Tomaso A."/>
            <person name="Davidson B."/>
            <person name="Di Gregorio A."/>
            <person name="Gelpke M."/>
            <person name="Goodstein D.M."/>
            <person name="Harafuji N."/>
            <person name="Hastings K.E."/>
            <person name="Ho I."/>
            <person name="Hotta K."/>
            <person name="Huang W."/>
            <person name="Kawashima T."/>
            <person name="Lemaire P."/>
            <person name="Martinez D."/>
            <person name="Meinertzhagen I.A."/>
            <person name="Necula S."/>
            <person name="Nonaka M."/>
            <person name="Putnam N."/>
            <person name="Rash S."/>
            <person name="Saiga H."/>
            <person name="Satake M."/>
            <person name="Terry A."/>
            <person name="Yamada L."/>
            <person name="Wang H.G."/>
            <person name="Awazu S."/>
            <person name="Azumi K."/>
            <person name="Boore J."/>
            <person name="Branno M."/>
            <person name="Chin-Bow S."/>
            <person name="DeSantis R."/>
            <person name="Doyle S."/>
            <person name="Francino P."/>
            <person name="Keys D.N."/>
            <person name="Haga S."/>
            <person name="Hayashi H."/>
            <person name="Hino K."/>
            <person name="Imai K.S."/>
            <person name="Inaba K."/>
            <person name="Kano S."/>
            <person name="Kobayashi K."/>
            <person name="Kobayashi M."/>
            <person name="Lee B.I."/>
            <person name="Makabe K.W."/>
            <person name="Manohar C."/>
            <person name="Matassi G."/>
            <person name="Medina M."/>
            <person name="Mochizuki Y."/>
            <person name="Mount S."/>
            <person name="Morishita T."/>
            <person name="Miura S."/>
            <person name="Nakayama A."/>
            <person name="Nishizaka S."/>
            <person name="Nomoto H."/>
            <person name="Ohta F."/>
            <person name="Oishi K."/>
            <person name="Rigoutsos I."/>
            <person name="Sano M."/>
            <person name="Sasaki A."/>
            <person name="Sasakura Y."/>
            <person name="Shoguchi E."/>
            <person name="Shin-i T."/>
            <person name="Spagnuolo A."/>
            <person name="Stainier D."/>
            <person name="Suzuki M.M."/>
            <person name="Tassy O."/>
            <person name="Takatori N."/>
            <person name="Tokuoka M."/>
            <person name="Yagi K."/>
            <person name="Yoshizaki F."/>
            <person name="Wada S."/>
            <person name="Zhang C."/>
            <person name="Hyatt P.D."/>
            <person name="Larimer F."/>
            <person name="Detter C."/>
            <person name="Doggett N."/>
            <person name="Glavina T."/>
            <person name="Hawkins T."/>
            <person name="Richardson P."/>
            <person name="Lucas S."/>
            <person name="Kohara Y."/>
            <person name="Levine M."/>
            <person name="Satoh N."/>
            <person name="Rokhsar D.S."/>
        </authorList>
    </citation>
    <scope>NUCLEOTIDE SEQUENCE [LARGE SCALE GENOMIC DNA]</scope>
</reference>
<feature type="compositionally biased region" description="Polar residues" evidence="8">
    <location>
        <begin position="725"/>
        <end position="735"/>
    </location>
</feature>
<name>F7ATE8_CIOIN</name>
<dbReference type="InterPro" id="IPR013087">
    <property type="entry name" value="Znf_C2H2_type"/>
</dbReference>
<feature type="compositionally biased region" description="Low complexity" evidence="8">
    <location>
        <begin position="697"/>
        <end position="713"/>
    </location>
</feature>
<dbReference type="InParanoid" id="F7ATE8"/>
<keyword evidence="2" id="KW-0479">Metal-binding</keyword>
<accession>F7ATE8</accession>
<evidence type="ECO:0000256" key="7">
    <source>
        <dbReference type="PROSITE-ProRule" id="PRU00042"/>
    </source>
</evidence>
<evidence type="ECO:0000256" key="6">
    <source>
        <dbReference type="ARBA" id="ARBA00023242"/>
    </source>
</evidence>
<keyword evidence="6" id="KW-0539">Nucleus</keyword>
<dbReference type="InterPro" id="IPR050331">
    <property type="entry name" value="Zinc_finger"/>
</dbReference>
<dbReference type="Ensembl" id="ENSCINT00000009325.3">
    <property type="protein sequence ID" value="ENSCINP00000009325.3"/>
    <property type="gene ID" value="ENSCING00000004507.3"/>
</dbReference>
<evidence type="ECO:0000256" key="3">
    <source>
        <dbReference type="ARBA" id="ARBA00022737"/>
    </source>
</evidence>
<dbReference type="AlphaFoldDB" id="F7ATE8"/>
<evidence type="ECO:0000313" key="11">
    <source>
        <dbReference type="Proteomes" id="UP000008144"/>
    </source>
</evidence>
<dbReference type="PANTHER" id="PTHR16515">
    <property type="entry name" value="PR DOMAIN ZINC FINGER PROTEIN"/>
    <property type="match status" value="1"/>
</dbReference>
<organism evidence="10 11">
    <name type="scientific">Ciona intestinalis</name>
    <name type="common">Transparent sea squirt</name>
    <name type="synonym">Ascidia intestinalis</name>
    <dbReference type="NCBI Taxonomy" id="7719"/>
    <lineage>
        <taxon>Eukaryota</taxon>
        <taxon>Metazoa</taxon>
        <taxon>Chordata</taxon>
        <taxon>Tunicata</taxon>
        <taxon>Ascidiacea</taxon>
        <taxon>Phlebobranchia</taxon>
        <taxon>Cionidae</taxon>
        <taxon>Ciona</taxon>
    </lineage>
</organism>
<dbReference type="GO" id="GO:0005634">
    <property type="term" value="C:nucleus"/>
    <property type="evidence" value="ECO:0000318"/>
    <property type="project" value="GO_Central"/>
</dbReference>
<dbReference type="GO" id="GO:0045944">
    <property type="term" value="P:positive regulation of transcription by RNA polymerase II"/>
    <property type="evidence" value="ECO:0000318"/>
    <property type="project" value="GO_Central"/>
</dbReference>